<dbReference type="Pfam" id="PF02237">
    <property type="entry name" value="BPL_C"/>
    <property type="match status" value="1"/>
</dbReference>
<reference evidence="7" key="1">
    <citation type="journal article" date="2019" name="Int. J. Syst. Evol. Microbiol.">
        <title>The Global Catalogue of Microorganisms (GCM) 10K type strain sequencing project: providing services to taxonomists for standard genome sequencing and annotation.</title>
        <authorList>
            <consortium name="The Broad Institute Genomics Platform"/>
            <consortium name="The Broad Institute Genome Sequencing Center for Infectious Disease"/>
            <person name="Wu L."/>
            <person name="Ma J."/>
        </authorList>
    </citation>
    <scope>NUCLEOTIDE SEQUENCE [LARGE SCALE GENOMIC DNA]</scope>
    <source>
        <strain evidence="7">JCM 4087</strain>
    </source>
</reference>
<dbReference type="RefSeq" id="WP_263339923.1">
    <property type="nucleotide sequence ID" value="NZ_JAGSYH010000005.1"/>
</dbReference>
<dbReference type="PANTHER" id="PTHR12835">
    <property type="entry name" value="BIOTIN PROTEIN LIGASE"/>
    <property type="match status" value="1"/>
</dbReference>
<dbReference type="PANTHER" id="PTHR12835:SF5">
    <property type="entry name" value="BIOTIN--PROTEIN LIGASE"/>
    <property type="match status" value="1"/>
</dbReference>
<comment type="caution">
    <text evidence="6">The sequence shown here is derived from an EMBL/GenBank/DDBJ whole genome shotgun (WGS) entry which is preliminary data.</text>
</comment>
<keyword evidence="1 6" id="KW-0436">Ligase</keyword>
<dbReference type="GO" id="GO:0004077">
    <property type="term" value="F:biotin--[biotin carboxyl-carrier protein] ligase activity"/>
    <property type="evidence" value="ECO:0007669"/>
    <property type="project" value="UniProtKB-EC"/>
</dbReference>
<evidence type="ECO:0000256" key="1">
    <source>
        <dbReference type="ARBA" id="ARBA00022598"/>
    </source>
</evidence>
<protein>
    <recommendedName>
        <fullName evidence="3">biotin--[biotin carboxyl-carrier protein] ligase</fullName>
        <ecNumber evidence="3">6.3.4.15</ecNumber>
    </recommendedName>
</protein>
<proteinExistence type="predicted"/>
<dbReference type="Pfam" id="PF03099">
    <property type="entry name" value="BPL_LplA_LipB"/>
    <property type="match status" value="1"/>
</dbReference>
<sequence length="277" mass="29480">MAPAIQGPRDLDPRAIDAALTGTPFAGQMHHFPTIGSTNTHALEQARNGAPHGSFYVADEQTAGRGRGGHHWHSNAGDGLYVSVLLRPQINTSGLIWIPLITGLAAHRAIEKTTGLIADLRWPNDLLMGPRKTGGILVESQLESDRVNAVIIGIGINLHQQSFPPDLATPATSFDLELKKHAVDTTDNIASRQLLLIHLLIALHEELLALNSATTAANIPARISAISTWVKGRSVHVHGPQECTGITAGLDDHGFLQVRTESGLVRITTGGLRDAAG</sequence>
<evidence type="ECO:0000313" key="7">
    <source>
        <dbReference type="Proteomes" id="UP001596091"/>
    </source>
</evidence>
<organism evidence="6 7">
    <name type="scientific">Acidicapsa dinghuensis</name>
    <dbReference type="NCBI Taxonomy" id="2218256"/>
    <lineage>
        <taxon>Bacteria</taxon>
        <taxon>Pseudomonadati</taxon>
        <taxon>Acidobacteriota</taxon>
        <taxon>Terriglobia</taxon>
        <taxon>Terriglobales</taxon>
        <taxon>Acidobacteriaceae</taxon>
        <taxon>Acidicapsa</taxon>
    </lineage>
</organism>
<accession>A0ABW1EI81</accession>
<dbReference type="Proteomes" id="UP001596091">
    <property type="component" value="Unassembled WGS sequence"/>
</dbReference>
<feature type="domain" description="BPL/LPL catalytic" evidence="5">
    <location>
        <begin position="14"/>
        <end position="211"/>
    </location>
</feature>
<dbReference type="CDD" id="cd16442">
    <property type="entry name" value="BPL"/>
    <property type="match status" value="1"/>
</dbReference>
<dbReference type="InterPro" id="IPR004408">
    <property type="entry name" value="Biotin_CoA_COase_ligase"/>
</dbReference>
<evidence type="ECO:0000313" key="6">
    <source>
        <dbReference type="EMBL" id="MFC5863709.1"/>
    </source>
</evidence>
<keyword evidence="7" id="KW-1185">Reference proteome</keyword>
<dbReference type="Gene3D" id="3.30.930.10">
    <property type="entry name" value="Bira Bifunctional Protein, Domain 2"/>
    <property type="match status" value="1"/>
</dbReference>
<dbReference type="InterPro" id="IPR045864">
    <property type="entry name" value="aa-tRNA-synth_II/BPL/LPL"/>
</dbReference>
<dbReference type="InterPro" id="IPR003142">
    <property type="entry name" value="BPL_C"/>
</dbReference>
<evidence type="ECO:0000259" key="5">
    <source>
        <dbReference type="PROSITE" id="PS51733"/>
    </source>
</evidence>
<comment type="catalytic activity">
    <reaction evidence="4">
        <text>biotin + L-lysyl-[protein] + ATP = N(6)-biotinyl-L-lysyl-[protein] + AMP + diphosphate + H(+)</text>
        <dbReference type="Rhea" id="RHEA:11756"/>
        <dbReference type="Rhea" id="RHEA-COMP:9752"/>
        <dbReference type="Rhea" id="RHEA-COMP:10505"/>
        <dbReference type="ChEBI" id="CHEBI:15378"/>
        <dbReference type="ChEBI" id="CHEBI:29969"/>
        <dbReference type="ChEBI" id="CHEBI:30616"/>
        <dbReference type="ChEBI" id="CHEBI:33019"/>
        <dbReference type="ChEBI" id="CHEBI:57586"/>
        <dbReference type="ChEBI" id="CHEBI:83144"/>
        <dbReference type="ChEBI" id="CHEBI:456215"/>
        <dbReference type="EC" id="6.3.4.15"/>
    </reaction>
</comment>
<dbReference type="Gene3D" id="2.30.30.100">
    <property type="match status" value="1"/>
</dbReference>
<dbReference type="SUPFAM" id="SSF55681">
    <property type="entry name" value="Class II aaRS and biotin synthetases"/>
    <property type="match status" value="1"/>
</dbReference>
<keyword evidence="2" id="KW-0092">Biotin</keyword>
<name>A0ABW1EI81_9BACT</name>
<dbReference type="EMBL" id="JBHSPH010000005">
    <property type="protein sequence ID" value="MFC5863709.1"/>
    <property type="molecule type" value="Genomic_DNA"/>
</dbReference>
<evidence type="ECO:0000256" key="4">
    <source>
        <dbReference type="ARBA" id="ARBA00047846"/>
    </source>
</evidence>
<gene>
    <name evidence="6" type="ORF">ACFPT7_15485</name>
</gene>
<evidence type="ECO:0000256" key="2">
    <source>
        <dbReference type="ARBA" id="ARBA00023267"/>
    </source>
</evidence>
<dbReference type="InterPro" id="IPR004143">
    <property type="entry name" value="BPL_LPL_catalytic"/>
</dbReference>
<evidence type="ECO:0000256" key="3">
    <source>
        <dbReference type="ARBA" id="ARBA00024227"/>
    </source>
</evidence>
<dbReference type="EC" id="6.3.4.15" evidence="3"/>
<dbReference type="NCBIfam" id="TIGR00121">
    <property type="entry name" value="birA_ligase"/>
    <property type="match status" value="1"/>
</dbReference>
<dbReference type="PROSITE" id="PS51733">
    <property type="entry name" value="BPL_LPL_CATALYTIC"/>
    <property type="match status" value="1"/>
</dbReference>